<evidence type="ECO:0000313" key="7">
    <source>
        <dbReference type="Proteomes" id="UP000187013"/>
    </source>
</evidence>
<dbReference type="AlphaFoldDB" id="A0A1Q3A0N2"/>
<sequence>MDIILGIRVQDSVILASSKAATRGISILKEQDDKTRELSPHNLMSFGGEAGDSVQFAEYIQANIQLYAIRENIELSPLAVSSFVRQELAKSIRSRKPYQVNVLIGGYDSKKQKPELYQIDYLGTKVELPYAAHGYSGFYTFSLLDHHYRPDMTTEEGLKLLKMCIKELDKRMPIDFKGVMVKIVDKDGIRQVEDM</sequence>
<protein>
    <recommendedName>
        <fullName evidence="5">Proteasome subunit beta</fullName>
    </recommendedName>
</protein>
<dbReference type="GO" id="GO:0010499">
    <property type="term" value="P:proteasomal ubiquitin-independent protein catabolic process"/>
    <property type="evidence" value="ECO:0007669"/>
    <property type="project" value="UniProtKB-ARBA"/>
</dbReference>
<dbReference type="PANTHER" id="PTHR32194:SF2">
    <property type="entry name" value="PROTEASOME SUBUNIT BETA TYPE-1"/>
    <property type="match status" value="1"/>
</dbReference>
<comment type="subcellular location">
    <subcellularLocation>
        <location evidence="5">Cytoplasm</location>
    </subcellularLocation>
    <subcellularLocation>
        <location evidence="5">Nucleus</location>
    </subcellularLocation>
</comment>
<comment type="similarity">
    <text evidence="5">Belongs to the peptidase T1B family.</text>
</comment>
<dbReference type="GO" id="GO:0005634">
    <property type="term" value="C:nucleus"/>
    <property type="evidence" value="ECO:0007669"/>
    <property type="project" value="UniProtKB-SubCell"/>
</dbReference>
<keyword evidence="1 5" id="KW-0963">Cytoplasm</keyword>
<dbReference type="InterPro" id="IPR029055">
    <property type="entry name" value="Ntn_hydrolases_N"/>
</dbReference>
<dbReference type="PROSITE" id="PS51476">
    <property type="entry name" value="PROTEASOME_BETA_2"/>
    <property type="match status" value="1"/>
</dbReference>
<reference evidence="6 7" key="1">
    <citation type="submission" date="2016-08" db="EMBL/GenBank/DDBJ databases">
        <title>Draft genome sequence of allopolyploid Zygosaccharomyces rouxii.</title>
        <authorList>
            <person name="Watanabe J."/>
            <person name="Uehara K."/>
            <person name="Mogi Y."/>
            <person name="Tsukioka Y."/>
        </authorList>
    </citation>
    <scope>NUCLEOTIDE SEQUENCE [LARGE SCALE GENOMIC DNA]</scope>
    <source>
        <strain evidence="6 7">NBRC 110957</strain>
    </source>
</reference>
<dbReference type="PROSITE" id="PS00854">
    <property type="entry name" value="PROTEASOME_BETA_1"/>
    <property type="match status" value="1"/>
</dbReference>
<dbReference type="InterPro" id="IPR023333">
    <property type="entry name" value="Proteasome_suB-type"/>
</dbReference>
<keyword evidence="2 5" id="KW-0647">Proteasome</keyword>
<dbReference type="GO" id="GO:0043161">
    <property type="term" value="P:proteasome-mediated ubiquitin-dependent protein catabolic process"/>
    <property type="evidence" value="ECO:0007669"/>
    <property type="project" value="UniProtKB-ARBA"/>
</dbReference>
<dbReference type="InterPro" id="IPR035206">
    <property type="entry name" value="Proteasome_beta2"/>
</dbReference>
<evidence type="ECO:0000256" key="2">
    <source>
        <dbReference type="ARBA" id="ARBA00022942"/>
    </source>
</evidence>
<dbReference type="OrthoDB" id="268428at2759"/>
<dbReference type="GO" id="GO:0019774">
    <property type="term" value="C:proteasome core complex, beta-subunit complex"/>
    <property type="evidence" value="ECO:0007669"/>
    <property type="project" value="UniProtKB-ARBA"/>
</dbReference>
<dbReference type="CDD" id="cd03758">
    <property type="entry name" value="proteasome_beta_type_2"/>
    <property type="match status" value="1"/>
</dbReference>
<comment type="function">
    <text evidence="5">Component of the proteasome, a multicatalytic proteinase complex which is characterized by its ability to cleave peptides with Arg, Phe, Tyr, Leu, and Glu adjacent to the leaving group at neutral or slightly basic pH. The proteasome has an ATP-dependent proteolytic activity.</text>
</comment>
<accession>A0A1Q3A0N2</accession>
<dbReference type="InterPro" id="IPR016050">
    <property type="entry name" value="Proteasome_bsu_CS"/>
</dbReference>
<evidence type="ECO:0000256" key="1">
    <source>
        <dbReference type="ARBA" id="ARBA00022490"/>
    </source>
</evidence>
<dbReference type="PANTHER" id="PTHR32194">
    <property type="entry name" value="METALLOPROTEASE TLDD"/>
    <property type="match status" value="1"/>
</dbReference>
<gene>
    <name evidence="6" type="ORF">ZYGR_0N06460</name>
</gene>
<evidence type="ECO:0000256" key="5">
    <source>
        <dbReference type="RuleBase" id="RU004203"/>
    </source>
</evidence>
<evidence type="ECO:0000256" key="4">
    <source>
        <dbReference type="ARBA" id="ARBA00026071"/>
    </source>
</evidence>
<dbReference type="InterPro" id="IPR001353">
    <property type="entry name" value="Proteasome_sua/b"/>
</dbReference>
<dbReference type="eggNOG" id="KOG0177">
    <property type="taxonomic scope" value="Eukaryota"/>
</dbReference>
<dbReference type="EMBL" id="BDGX01000014">
    <property type="protein sequence ID" value="GAV49239.1"/>
    <property type="molecule type" value="Genomic_DNA"/>
</dbReference>
<evidence type="ECO:0000256" key="3">
    <source>
        <dbReference type="ARBA" id="ARBA00023242"/>
    </source>
</evidence>
<comment type="subunit">
    <text evidence="4">The 26S proteasome consists of a 20S proteasome core and two 19S regulatory subunits. The 20S proteasome core is composed of 28 subunits that are arranged in four stacked rings, resulting in a barrel-shaped structure. The two end rings are each formed by seven alpha subunits, and the two central rings are each formed by seven beta subunits. The catalytic chamber with the active sites is on the inside of the barrel.</text>
</comment>
<dbReference type="Gene3D" id="3.60.20.10">
    <property type="entry name" value="Glutamine Phosphoribosylpyrophosphate, subunit 1, domain 1"/>
    <property type="match status" value="1"/>
</dbReference>
<proteinExistence type="inferred from homology"/>
<comment type="caution">
    <text evidence="6">The sequence shown here is derived from an EMBL/GenBank/DDBJ whole genome shotgun (WGS) entry which is preliminary data.</text>
</comment>
<dbReference type="SUPFAM" id="SSF56235">
    <property type="entry name" value="N-terminal nucleophile aminohydrolases (Ntn hydrolases)"/>
    <property type="match status" value="1"/>
</dbReference>
<dbReference type="Proteomes" id="UP000187013">
    <property type="component" value="Unassembled WGS sequence"/>
</dbReference>
<comment type="subunit">
    <text evidence="5">Component of the proteasome complex.</text>
</comment>
<dbReference type="FunFam" id="3.60.20.10:FF:000008">
    <property type="entry name" value="Proteasome subunit beta type-4"/>
    <property type="match status" value="1"/>
</dbReference>
<dbReference type="GO" id="GO:0005737">
    <property type="term" value="C:cytoplasm"/>
    <property type="evidence" value="ECO:0007669"/>
    <property type="project" value="UniProtKB-SubCell"/>
</dbReference>
<organism evidence="6 7">
    <name type="scientific">Zygosaccharomyces rouxii</name>
    <dbReference type="NCBI Taxonomy" id="4956"/>
    <lineage>
        <taxon>Eukaryota</taxon>
        <taxon>Fungi</taxon>
        <taxon>Dikarya</taxon>
        <taxon>Ascomycota</taxon>
        <taxon>Saccharomycotina</taxon>
        <taxon>Saccharomycetes</taxon>
        <taxon>Saccharomycetales</taxon>
        <taxon>Saccharomycetaceae</taxon>
        <taxon>Zygosaccharomyces</taxon>
    </lineage>
</organism>
<dbReference type="Pfam" id="PF00227">
    <property type="entry name" value="Proteasome"/>
    <property type="match status" value="1"/>
</dbReference>
<evidence type="ECO:0000313" key="6">
    <source>
        <dbReference type="EMBL" id="GAV49239.1"/>
    </source>
</evidence>
<name>A0A1Q3A0N2_ZYGRO</name>
<keyword evidence="3 5" id="KW-0539">Nucleus</keyword>